<dbReference type="KEGG" id="vtu:IX91_24620"/>
<dbReference type="AlphaFoldDB" id="A0A0A0SJR7"/>
<protein>
    <submittedName>
        <fullName evidence="9">MFS transporter</fullName>
    </submittedName>
</protein>
<dbReference type="eggNOG" id="COG0738">
    <property type="taxonomic scope" value="Bacteria"/>
</dbReference>
<dbReference type="InterPro" id="IPR051788">
    <property type="entry name" value="MFS_Transporter"/>
</dbReference>
<evidence type="ECO:0000256" key="2">
    <source>
        <dbReference type="ARBA" id="ARBA00008335"/>
    </source>
</evidence>
<keyword evidence="4 7" id="KW-0812">Transmembrane</keyword>
<dbReference type="HOGENOM" id="CLU_038152_0_0_6"/>
<feature type="transmembrane region" description="Helical" evidence="7">
    <location>
        <begin position="88"/>
        <end position="109"/>
    </location>
</feature>
<feature type="transmembrane region" description="Helical" evidence="7">
    <location>
        <begin position="115"/>
        <end position="137"/>
    </location>
</feature>
<dbReference type="PATRIC" id="fig|1051646.9.peg.5014"/>
<proteinExistence type="inferred from homology"/>
<keyword evidence="3" id="KW-0813">Transport</keyword>
<keyword evidence="9" id="KW-0614">Plasmid</keyword>
<evidence type="ECO:0000256" key="6">
    <source>
        <dbReference type="ARBA" id="ARBA00023136"/>
    </source>
</evidence>
<dbReference type="PANTHER" id="PTHR23514:SF3">
    <property type="entry name" value="BYPASS OF STOP CODON PROTEIN 6"/>
    <property type="match status" value="1"/>
</dbReference>
<feature type="transmembrane region" description="Helical" evidence="7">
    <location>
        <begin position="227"/>
        <end position="246"/>
    </location>
</feature>
<dbReference type="GO" id="GO:0012505">
    <property type="term" value="C:endomembrane system"/>
    <property type="evidence" value="ECO:0007669"/>
    <property type="project" value="UniProtKB-SubCell"/>
</dbReference>
<name>A0A0A0SJR7_9VIBR</name>
<dbReference type="GO" id="GO:0022857">
    <property type="term" value="F:transmembrane transporter activity"/>
    <property type="evidence" value="ECO:0007669"/>
    <property type="project" value="InterPro"/>
</dbReference>
<evidence type="ECO:0000256" key="7">
    <source>
        <dbReference type="SAM" id="Phobius"/>
    </source>
</evidence>
<evidence type="ECO:0000256" key="1">
    <source>
        <dbReference type="ARBA" id="ARBA00004127"/>
    </source>
</evidence>
<dbReference type="InterPro" id="IPR011701">
    <property type="entry name" value="MFS"/>
</dbReference>
<evidence type="ECO:0000313" key="9">
    <source>
        <dbReference type="EMBL" id="AIW17263.1"/>
    </source>
</evidence>
<sequence>MTMSKSENLTEKKLRLFLISVLAIFTSGLSFGLRGAIAGDVQALFLNPIDAANSATLIGQILGVAFLGFSFTLFFGSPLVNIIGIGRMLQLAGVSFVAGTLITMFGPVLVEGDDIYWVFWIGMGLTGIGWGFTESAVNPLTTAIYPKDKTNRLNILHAWWPAGIVVGGVASLGFDAIGVGWQVKFGIILIPTILFLLLIIGVKFPNTERVESGVKFTDMLAEITRRPSFVIWFFAMFLTAATELAPGQWVDITLSHTIGMPGIVILIYISSLMFFMRHSAGFLSKYISNTGLLLVSCILSAIGLYLLSQSVDPYSAIIASTLWGVGVSFLWPTMLASTSERFPRGGEFFLGLMGSAGSLSIYFVLPMMGSVFDTAKLTIAGGGDAFDALDGVALDNVLAKAAQISFQSAAIFPIILVLVFSIIMLYEYRKKHAKTAECFENTQNR</sequence>
<feature type="transmembrane region" description="Helical" evidence="7">
    <location>
        <begin position="348"/>
        <end position="365"/>
    </location>
</feature>
<reference evidence="9 10" key="1">
    <citation type="submission" date="2014-08" db="EMBL/GenBank/DDBJ databases">
        <title>First Complete Genome Sequence of the Shellfish Pathogen Vibrio tubiashii.</title>
        <authorList>
            <person name="Richards G.P."/>
            <person name="Needleman D.S."/>
            <person name="Watson M.A."/>
            <person name="Bono J.L."/>
        </authorList>
    </citation>
    <scope>NUCLEOTIDE SEQUENCE [LARGE SCALE GENOMIC DNA]</scope>
    <source>
        <strain evidence="9 10">ATCC 19109</strain>
        <plasmid evidence="10">Plasmid p251</plasmid>
    </source>
</reference>
<evidence type="ECO:0000256" key="4">
    <source>
        <dbReference type="ARBA" id="ARBA00022692"/>
    </source>
</evidence>
<dbReference type="Pfam" id="PF07690">
    <property type="entry name" value="MFS_1"/>
    <property type="match status" value="1"/>
</dbReference>
<accession>A0A0A0SJR7</accession>
<dbReference type="RefSeq" id="WP_004749118.1">
    <property type="nucleotide sequence ID" value="NZ_CP009356.1"/>
</dbReference>
<feature type="transmembrane region" description="Helical" evidence="7">
    <location>
        <begin position="404"/>
        <end position="426"/>
    </location>
</feature>
<evidence type="ECO:0000256" key="3">
    <source>
        <dbReference type="ARBA" id="ARBA00022448"/>
    </source>
</evidence>
<feature type="transmembrane region" description="Helical" evidence="7">
    <location>
        <begin position="287"/>
        <end position="308"/>
    </location>
</feature>
<comment type="subcellular location">
    <subcellularLocation>
        <location evidence="1">Endomembrane system</location>
        <topology evidence="1">Multi-pass membrane protein</topology>
    </subcellularLocation>
</comment>
<geneLocation type="plasmid" evidence="9 10">
    <name>p251</name>
</geneLocation>
<dbReference type="GO" id="GO:0016020">
    <property type="term" value="C:membrane"/>
    <property type="evidence" value="ECO:0007669"/>
    <property type="project" value="TreeGrafter"/>
</dbReference>
<comment type="similarity">
    <text evidence="2">Belongs to the major facilitator superfamily.</text>
</comment>
<feature type="transmembrane region" description="Helical" evidence="7">
    <location>
        <begin position="54"/>
        <end position="76"/>
    </location>
</feature>
<keyword evidence="6 7" id="KW-0472">Membrane</keyword>
<dbReference type="PROSITE" id="PS50850">
    <property type="entry name" value="MFS"/>
    <property type="match status" value="1"/>
</dbReference>
<feature type="transmembrane region" description="Helical" evidence="7">
    <location>
        <begin position="158"/>
        <end position="179"/>
    </location>
</feature>
<dbReference type="Proteomes" id="UP000030071">
    <property type="component" value="Plasmid p251"/>
</dbReference>
<feature type="domain" description="Major facilitator superfamily (MFS) profile" evidence="8">
    <location>
        <begin position="16"/>
        <end position="431"/>
    </location>
</feature>
<dbReference type="PANTHER" id="PTHR23514">
    <property type="entry name" value="BYPASS OF STOP CODON PROTEIN 6"/>
    <property type="match status" value="1"/>
</dbReference>
<feature type="transmembrane region" description="Helical" evidence="7">
    <location>
        <begin position="314"/>
        <end position="336"/>
    </location>
</feature>
<feature type="transmembrane region" description="Helical" evidence="7">
    <location>
        <begin position="258"/>
        <end position="275"/>
    </location>
</feature>
<dbReference type="SUPFAM" id="SSF103473">
    <property type="entry name" value="MFS general substrate transporter"/>
    <property type="match status" value="1"/>
</dbReference>
<keyword evidence="5 7" id="KW-1133">Transmembrane helix</keyword>
<organism evidence="9 10">
    <name type="scientific">Vibrio tubiashii ATCC 19109</name>
    <dbReference type="NCBI Taxonomy" id="1051646"/>
    <lineage>
        <taxon>Bacteria</taxon>
        <taxon>Pseudomonadati</taxon>
        <taxon>Pseudomonadota</taxon>
        <taxon>Gammaproteobacteria</taxon>
        <taxon>Vibrionales</taxon>
        <taxon>Vibrionaceae</taxon>
        <taxon>Vibrio</taxon>
        <taxon>Vibrio oreintalis group</taxon>
    </lineage>
</organism>
<dbReference type="InterPro" id="IPR036259">
    <property type="entry name" value="MFS_trans_sf"/>
</dbReference>
<dbReference type="Gene3D" id="1.20.1250.20">
    <property type="entry name" value="MFS general substrate transporter like domains"/>
    <property type="match status" value="2"/>
</dbReference>
<evidence type="ECO:0000313" key="10">
    <source>
        <dbReference type="Proteomes" id="UP000030071"/>
    </source>
</evidence>
<gene>
    <name evidence="9" type="ORF">IX91_24620</name>
</gene>
<evidence type="ECO:0000256" key="5">
    <source>
        <dbReference type="ARBA" id="ARBA00022989"/>
    </source>
</evidence>
<feature type="transmembrane region" description="Helical" evidence="7">
    <location>
        <begin position="185"/>
        <end position="206"/>
    </location>
</feature>
<evidence type="ECO:0000259" key="8">
    <source>
        <dbReference type="PROSITE" id="PS50850"/>
    </source>
</evidence>
<dbReference type="InterPro" id="IPR020846">
    <property type="entry name" value="MFS_dom"/>
</dbReference>
<dbReference type="GeneID" id="23447912"/>
<dbReference type="EMBL" id="CP009356">
    <property type="protein sequence ID" value="AIW17263.1"/>
    <property type="molecule type" value="Genomic_DNA"/>
</dbReference>